<keyword evidence="1" id="KW-0472">Membrane</keyword>
<protein>
    <submittedName>
        <fullName evidence="2">Uncharacterized protein</fullName>
    </submittedName>
</protein>
<keyword evidence="1" id="KW-0812">Transmembrane</keyword>
<dbReference type="OrthoDB" id="5491752at2759"/>
<dbReference type="HOGENOM" id="CLU_132801_0_0_1"/>
<name>S9W1P9_SCHCR</name>
<dbReference type="Proteomes" id="UP000015464">
    <property type="component" value="Unassembled WGS sequence"/>
</dbReference>
<gene>
    <name evidence="2" type="ORF">SPOG_02835</name>
</gene>
<feature type="transmembrane region" description="Helical" evidence="1">
    <location>
        <begin position="78"/>
        <end position="101"/>
    </location>
</feature>
<dbReference type="GeneID" id="25037156"/>
<accession>S9W1P9</accession>
<evidence type="ECO:0000313" key="2">
    <source>
        <dbReference type="EMBL" id="EPY53943.1"/>
    </source>
</evidence>
<evidence type="ECO:0000256" key="1">
    <source>
        <dbReference type="SAM" id="Phobius"/>
    </source>
</evidence>
<dbReference type="AlphaFoldDB" id="S9W1P9"/>
<reference evidence="2 3" key="1">
    <citation type="journal article" date="2011" name="Science">
        <title>Comparative functional genomics of the fission yeasts.</title>
        <authorList>
            <person name="Rhind N."/>
            <person name="Chen Z."/>
            <person name="Yassour M."/>
            <person name="Thompson D.A."/>
            <person name="Haas B.J."/>
            <person name="Habib N."/>
            <person name="Wapinski I."/>
            <person name="Roy S."/>
            <person name="Lin M.F."/>
            <person name="Heiman D.I."/>
            <person name="Young S.K."/>
            <person name="Furuya K."/>
            <person name="Guo Y."/>
            <person name="Pidoux A."/>
            <person name="Chen H.M."/>
            <person name="Robbertse B."/>
            <person name="Goldberg J.M."/>
            <person name="Aoki K."/>
            <person name="Bayne E.H."/>
            <person name="Berlin A.M."/>
            <person name="Desjardins C.A."/>
            <person name="Dobbs E."/>
            <person name="Dukaj L."/>
            <person name="Fan L."/>
            <person name="FitzGerald M.G."/>
            <person name="French C."/>
            <person name="Gujja S."/>
            <person name="Hansen K."/>
            <person name="Keifenheim D."/>
            <person name="Levin J.Z."/>
            <person name="Mosher R.A."/>
            <person name="Mueller C.A."/>
            <person name="Pfiffner J."/>
            <person name="Priest M."/>
            <person name="Russ C."/>
            <person name="Smialowska A."/>
            <person name="Swoboda P."/>
            <person name="Sykes S.M."/>
            <person name="Vaughn M."/>
            <person name="Vengrova S."/>
            <person name="Yoder R."/>
            <person name="Zeng Q."/>
            <person name="Allshire R."/>
            <person name="Baulcombe D."/>
            <person name="Birren B.W."/>
            <person name="Brown W."/>
            <person name="Ekwall K."/>
            <person name="Kellis M."/>
            <person name="Leatherwood J."/>
            <person name="Levin H."/>
            <person name="Margalit H."/>
            <person name="Martienssen R."/>
            <person name="Nieduszynski C.A."/>
            <person name="Spatafora J.W."/>
            <person name="Friedman N."/>
            <person name="Dalgaard J.Z."/>
            <person name="Baumann P."/>
            <person name="Niki H."/>
            <person name="Regev A."/>
            <person name="Nusbaum C."/>
        </authorList>
    </citation>
    <scope>NUCLEOTIDE SEQUENCE [LARGE SCALE GENOMIC DNA]</scope>
    <source>
        <strain evidence="3">OY26 / ATCC MYA-4695 / CBS 11777 / NBRC 106824 / NRRL Y48691</strain>
    </source>
</reference>
<sequence length="127" mass="14751">MSQSEQTFEETVPLSFGIPHNHEEKYSKRLWERLENKYATLANLIVVSLGIFSFLFYIVYLVYFCFLFFSEPMDDTTAYYGIIASCSVLGLICLIFFSIYFQPIVIDIDENSIPMEDLSRNNGPKKN</sequence>
<keyword evidence="1" id="KW-1133">Transmembrane helix</keyword>
<organism evidence="2 3">
    <name type="scientific">Schizosaccharomyces cryophilus (strain OY26 / ATCC MYA-4695 / CBS 11777 / NBRC 106824 / NRRL Y48691)</name>
    <name type="common">Fission yeast</name>
    <dbReference type="NCBI Taxonomy" id="653667"/>
    <lineage>
        <taxon>Eukaryota</taxon>
        <taxon>Fungi</taxon>
        <taxon>Dikarya</taxon>
        <taxon>Ascomycota</taxon>
        <taxon>Taphrinomycotina</taxon>
        <taxon>Schizosaccharomycetes</taxon>
        <taxon>Schizosaccharomycetales</taxon>
        <taxon>Schizosaccharomycetaceae</taxon>
        <taxon>Schizosaccharomyces</taxon>
    </lineage>
</organism>
<dbReference type="RefSeq" id="XP_013020950.1">
    <property type="nucleotide sequence ID" value="XM_013165496.1"/>
</dbReference>
<keyword evidence="3" id="KW-1185">Reference proteome</keyword>
<dbReference type="EMBL" id="KE546988">
    <property type="protein sequence ID" value="EPY53943.1"/>
    <property type="molecule type" value="Genomic_DNA"/>
</dbReference>
<evidence type="ECO:0000313" key="3">
    <source>
        <dbReference type="Proteomes" id="UP000015464"/>
    </source>
</evidence>
<proteinExistence type="predicted"/>
<feature type="transmembrane region" description="Helical" evidence="1">
    <location>
        <begin position="38"/>
        <end position="63"/>
    </location>
</feature>